<gene>
    <name evidence="1" type="ORF">HMPREF9460_03867</name>
</gene>
<dbReference type="RefSeq" id="WP_044943340.1">
    <property type="nucleotide sequence ID" value="NZ_KN174168.1"/>
</dbReference>
<protein>
    <submittedName>
        <fullName evidence="1">Uncharacterized protein</fullName>
    </submittedName>
</protein>
<keyword evidence="2" id="KW-1185">Reference proteome</keyword>
<comment type="caution">
    <text evidence="1">The sequence shown here is derived from an EMBL/GenBank/DDBJ whole genome shotgun (WGS) entry which is preliminary data.</text>
</comment>
<evidence type="ECO:0000313" key="2">
    <source>
        <dbReference type="Proteomes" id="UP000029585"/>
    </source>
</evidence>
<dbReference type="PATRIC" id="fig|742738.3.peg.3980"/>
<name>A0A096B119_FLAPL</name>
<dbReference type="Proteomes" id="UP000029585">
    <property type="component" value="Unassembled WGS sequence"/>
</dbReference>
<reference evidence="1 2" key="1">
    <citation type="submission" date="2011-08" db="EMBL/GenBank/DDBJ databases">
        <title>The Genome Sequence of Clostridium orbiscindens 1_3_50AFAA.</title>
        <authorList>
            <consortium name="The Broad Institute Genome Sequencing Platform"/>
            <person name="Earl A."/>
            <person name="Ward D."/>
            <person name="Feldgarden M."/>
            <person name="Gevers D."/>
            <person name="Daigneault M."/>
            <person name="Strauss J."/>
            <person name="Allen-Vercoe E."/>
            <person name="Young S.K."/>
            <person name="Zeng Q."/>
            <person name="Gargeya S."/>
            <person name="Fitzgerald M."/>
            <person name="Haas B."/>
            <person name="Abouelleil A."/>
            <person name="Alvarado L."/>
            <person name="Arachchi H.M."/>
            <person name="Berlin A."/>
            <person name="Brown A."/>
            <person name="Chapman S.B."/>
            <person name="Chen Z."/>
            <person name="Dunbar C."/>
            <person name="Freedman E."/>
            <person name="Gearin G."/>
            <person name="Gellesch M."/>
            <person name="Goldberg J."/>
            <person name="Griggs A."/>
            <person name="Gujja S."/>
            <person name="Heiman D."/>
            <person name="Howarth C."/>
            <person name="Larson L."/>
            <person name="Lui A."/>
            <person name="MacDonald P.J.P."/>
            <person name="Montmayeur A."/>
            <person name="Murphy C."/>
            <person name="Neiman D."/>
            <person name="Pearson M."/>
            <person name="Priest M."/>
            <person name="Roberts A."/>
            <person name="Saif S."/>
            <person name="Shea T."/>
            <person name="Shenoy N."/>
            <person name="Sisk P."/>
            <person name="Stolte C."/>
            <person name="Sykes S."/>
            <person name="Wortman J."/>
            <person name="Nusbaum C."/>
            <person name="Birren B."/>
        </authorList>
    </citation>
    <scope>NUCLEOTIDE SEQUENCE [LARGE SCALE GENOMIC DNA]</scope>
    <source>
        <strain evidence="1 2">1_3_50AFAA</strain>
    </source>
</reference>
<dbReference type="EMBL" id="ADLO01000116">
    <property type="protein sequence ID" value="KGF53018.1"/>
    <property type="molecule type" value="Genomic_DNA"/>
</dbReference>
<dbReference type="AlphaFoldDB" id="A0A096B119"/>
<sequence>MLNQGWFRNQDNVVCCRKEEVLPKLARELAIPDLSQRVEEFQKTPTAEGVNISGRKRTTLKLLIPNLTFSEPIDMGENVWIYMGELCPAYCLYMPQEDGEEKK</sequence>
<dbReference type="eggNOG" id="ENOG50334Z1">
    <property type="taxonomic scope" value="Bacteria"/>
</dbReference>
<organism evidence="1 2">
    <name type="scientific">Flavonifractor plautii 1_3_50AFAA</name>
    <dbReference type="NCBI Taxonomy" id="742738"/>
    <lineage>
        <taxon>Bacteria</taxon>
        <taxon>Bacillati</taxon>
        <taxon>Bacillota</taxon>
        <taxon>Clostridia</taxon>
        <taxon>Eubacteriales</taxon>
        <taxon>Oscillospiraceae</taxon>
        <taxon>Flavonifractor</taxon>
    </lineage>
</organism>
<accession>A0A096B119</accession>
<dbReference type="HOGENOM" id="CLU_2258864_0_0_9"/>
<evidence type="ECO:0000313" key="1">
    <source>
        <dbReference type="EMBL" id="KGF53018.1"/>
    </source>
</evidence>
<proteinExistence type="predicted"/>